<comment type="similarity">
    <text evidence="1">Belongs to the LysR transcriptional regulatory family.</text>
</comment>
<keyword evidence="3" id="KW-0238">DNA-binding</keyword>
<evidence type="ECO:0000256" key="1">
    <source>
        <dbReference type="ARBA" id="ARBA00009437"/>
    </source>
</evidence>
<organism evidence="6 7">
    <name type="scientific">Grimontia celer</name>
    <dbReference type="NCBI Taxonomy" id="1796497"/>
    <lineage>
        <taxon>Bacteria</taxon>
        <taxon>Pseudomonadati</taxon>
        <taxon>Pseudomonadota</taxon>
        <taxon>Gammaproteobacteria</taxon>
        <taxon>Vibrionales</taxon>
        <taxon>Vibrionaceae</taxon>
        <taxon>Grimontia</taxon>
    </lineage>
</organism>
<dbReference type="Pfam" id="PF03466">
    <property type="entry name" value="LysR_substrate"/>
    <property type="match status" value="1"/>
</dbReference>
<dbReference type="SUPFAM" id="SSF46785">
    <property type="entry name" value="Winged helix' DNA-binding domain"/>
    <property type="match status" value="1"/>
</dbReference>
<dbReference type="PANTHER" id="PTHR30346:SF0">
    <property type="entry name" value="HCA OPERON TRANSCRIPTIONAL ACTIVATOR HCAR"/>
    <property type="match status" value="1"/>
</dbReference>
<dbReference type="GO" id="GO:0003700">
    <property type="term" value="F:DNA-binding transcription factor activity"/>
    <property type="evidence" value="ECO:0007669"/>
    <property type="project" value="InterPro"/>
</dbReference>
<dbReference type="FunFam" id="1.10.10.10:FF:000001">
    <property type="entry name" value="LysR family transcriptional regulator"/>
    <property type="match status" value="1"/>
</dbReference>
<sequence>MLPTMKQIRYFIATADSGQVSQAANAMHVSQSAITTAIKQLEEMLNVNLFVRQPHGMLLTYEGNQFYQHATHIVKELEEAMLLSHRSANQVEGTITVAMSYTVAGYFVPPYLTRFQRSYPNVNLKLVEATRGDIEEGVVSGEFDVAFMLTSNLINQEDISFQTLLSSQRRLWLSSSHPLLENKMVTFHDVAQYPYIMLTVDEASNTALRYWNQTPYQPNTIFRTSSVESVRSLVANDYGITILSDMVYRPWSLEGRRVEVRPLADHVPPMDVGLVWSRKRERSDAVTAFCEFMELSVTPDNGFSQRY</sequence>
<gene>
    <name evidence="6" type="primary">cynR_2</name>
    <name evidence="6" type="ORF">GCE9029_02142</name>
</gene>
<dbReference type="Gene3D" id="1.10.10.10">
    <property type="entry name" value="Winged helix-like DNA-binding domain superfamily/Winged helix DNA-binding domain"/>
    <property type="match status" value="1"/>
</dbReference>
<evidence type="ECO:0000313" key="7">
    <source>
        <dbReference type="Proteomes" id="UP000071641"/>
    </source>
</evidence>
<dbReference type="GO" id="GO:0032993">
    <property type="term" value="C:protein-DNA complex"/>
    <property type="evidence" value="ECO:0007669"/>
    <property type="project" value="TreeGrafter"/>
</dbReference>
<dbReference type="PANTHER" id="PTHR30346">
    <property type="entry name" value="TRANSCRIPTIONAL DUAL REGULATOR HCAR-RELATED"/>
    <property type="match status" value="1"/>
</dbReference>
<dbReference type="InterPro" id="IPR036390">
    <property type="entry name" value="WH_DNA-bd_sf"/>
</dbReference>
<dbReference type="AlphaFoldDB" id="A0A128F1N1"/>
<dbReference type="PROSITE" id="PS50931">
    <property type="entry name" value="HTH_LYSR"/>
    <property type="match status" value="1"/>
</dbReference>
<dbReference type="CDD" id="cd08412">
    <property type="entry name" value="PBP2_PAO1_like"/>
    <property type="match status" value="1"/>
</dbReference>
<dbReference type="RefSeq" id="WP_062663251.1">
    <property type="nucleotide sequence ID" value="NZ_FIZX01000002.1"/>
</dbReference>
<dbReference type="Gene3D" id="3.40.190.10">
    <property type="entry name" value="Periplasmic binding protein-like II"/>
    <property type="match status" value="2"/>
</dbReference>
<dbReference type="PRINTS" id="PR00039">
    <property type="entry name" value="HTHLYSR"/>
</dbReference>
<keyword evidence="4" id="KW-0804">Transcription</keyword>
<keyword evidence="7" id="KW-1185">Reference proteome</keyword>
<dbReference type="Pfam" id="PF00126">
    <property type="entry name" value="HTH_1"/>
    <property type="match status" value="1"/>
</dbReference>
<evidence type="ECO:0000256" key="2">
    <source>
        <dbReference type="ARBA" id="ARBA00023015"/>
    </source>
</evidence>
<feature type="domain" description="HTH lysR-type" evidence="5">
    <location>
        <begin position="3"/>
        <end position="60"/>
    </location>
</feature>
<dbReference type="InterPro" id="IPR000847">
    <property type="entry name" value="LysR_HTH_N"/>
</dbReference>
<dbReference type="InterPro" id="IPR036388">
    <property type="entry name" value="WH-like_DNA-bd_sf"/>
</dbReference>
<evidence type="ECO:0000256" key="3">
    <source>
        <dbReference type="ARBA" id="ARBA00023125"/>
    </source>
</evidence>
<evidence type="ECO:0000313" key="6">
    <source>
        <dbReference type="EMBL" id="CZF80689.1"/>
    </source>
</evidence>
<evidence type="ECO:0000256" key="4">
    <source>
        <dbReference type="ARBA" id="ARBA00023163"/>
    </source>
</evidence>
<accession>A0A128F1N1</accession>
<keyword evidence="2" id="KW-0805">Transcription regulation</keyword>
<evidence type="ECO:0000259" key="5">
    <source>
        <dbReference type="PROSITE" id="PS50931"/>
    </source>
</evidence>
<name>A0A128F1N1_9GAMM</name>
<dbReference type="STRING" id="1796497.GCE9029_02142"/>
<dbReference type="Proteomes" id="UP000071641">
    <property type="component" value="Unassembled WGS sequence"/>
</dbReference>
<protein>
    <submittedName>
        <fullName evidence="6">HTH-type transcriptional regulator CynR</fullName>
    </submittedName>
</protein>
<dbReference type="SUPFAM" id="SSF53850">
    <property type="entry name" value="Periplasmic binding protein-like II"/>
    <property type="match status" value="1"/>
</dbReference>
<dbReference type="InterPro" id="IPR005119">
    <property type="entry name" value="LysR_subst-bd"/>
</dbReference>
<dbReference type="OrthoDB" id="646694at2"/>
<dbReference type="EMBL" id="FIZX01000002">
    <property type="protein sequence ID" value="CZF80689.1"/>
    <property type="molecule type" value="Genomic_DNA"/>
</dbReference>
<reference evidence="7" key="1">
    <citation type="submission" date="2016-02" db="EMBL/GenBank/DDBJ databases">
        <authorList>
            <person name="Rodrigo-Torres Lidia"/>
            <person name="Arahal R.David."/>
        </authorList>
    </citation>
    <scope>NUCLEOTIDE SEQUENCE [LARGE SCALE GENOMIC DNA]</scope>
    <source>
        <strain evidence="7">CECT 9029</strain>
    </source>
</reference>
<proteinExistence type="inferred from homology"/>
<dbReference type="GO" id="GO:0003677">
    <property type="term" value="F:DNA binding"/>
    <property type="evidence" value="ECO:0007669"/>
    <property type="project" value="UniProtKB-KW"/>
</dbReference>